<evidence type="ECO:0000256" key="1">
    <source>
        <dbReference type="SAM" id="MobiDB-lite"/>
    </source>
</evidence>
<accession>A0A4Z1J9G2</accession>
<sequence>MVQLIVTGPMPERIERARALQRKLLELILTARIGLLKLIPTPRESSISFKWRFTSHEYNGFPSESDEINKFHPLPQKMTVKWSLEDINKCDKAIYGDFIIITASSQSHRWTKQDIQEHMKCRLHDFIESSLGRPLKSRPHWINTGALTVLIREYEASQNKISTKACKPKAQVSISEMPLSAIIPFHENKVEILASEEAQCNKAPTSVISGRFDEGHGTSDLKLLCDQAWSHLENQVNFCNPAERPDSTSMLQQEISNTREKDEKDVSAARLEGEKIAEENILRLWSSAKERGRMPPICADESRSHLSKAGALHSPPATNPTDPVDHATTSSNDLHPTVATFDSQDFRQGTAITNVSVQIPPATNVFHESFLDRIFGPINCTLNIVPPSHILNPVKWTRFFTINLDTQPYIFPP</sequence>
<dbReference type="AlphaFoldDB" id="A0A4Z1J9G2"/>
<keyword evidence="3" id="KW-1185">Reference proteome</keyword>
<name>A0A4Z1J9G2_9HELO</name>
<feature type="compositionally biased region" description="Basic and acidic residues" evidence="1">
    <location>
        <begin position="257"/>
        <end position="267"/>
    </location>
</feature>
<comment type="caution">
    <text evidence="2">The sequence shown here is derived from an EMBL/GenBank/DDBJ whole genome shotgun (WGS) entry which is preliminary data.</text>
</comment>
<organism evidence="2 3">
    <name type="scientific">Botryotinia narcissicola</name>
    <dbReference type="NCBI Taxonomy" id="278944"/>
    <lineage>
        <taxon>Eukaryota</taxon>
        <taxon>Fungi</taxon>
        <taxon>Dikarya</taxon>
        <taxon>Ascomycota</taxon>
        <taxon>Pezizomycotina</taxon>
        <taxon>Leotiomycetes</taxon>
        <taxon>Helotiales</taxon>
        <taxon>Sclerotiniaceae</taxon>
        <taxon>Botryotinia</taxon>
    </lineage>
</organism>
<evidence type="ECO:0000313" key="2">
    <source>
        <dbReference type="EMBL" id="TGO70365.1"/>
    </source>
</evidence>
<proteinExistence type="predicted"/>
<protein>
    <submittedName>
        <fullName evidence="2">Uncharacterized protein</fullName>
    </submittedName>
</protein>
<dbReference type="EMBL" id="PQXJ01000001">
    <property type="protein sequence ID" value="TGO70365.1"/>
    <property type="molecule type" value="Genomic_DNA"/>
</dbReference>
<gene>
    <name evidence="2" type="ORF">BOTNAR_0001g00400</name>
</gene>
<feature type="compositionally biased region" description="Polar residues" evidence="1">
    <location>
        <begin position="327"/>
        <end position="336"/>
    </location>
</feature>
<dbReference type="OrthoDB" id="3564711at2759"/>
<feature type="compositionally biased region" description="Polar residues" evidence="1">
    <location>
        <begin position="247"/>
        <end position="256"/>
    </location>
</feature>
<evidence type="ECO:0000313" key="3">
    <source>
        <dbReference type="Proteomes" id="UP000297452"/>
    </source>
</evidence>
<feature type="region of interest" description="Disordered" evidence="1">
    <location>
        <begin position="241"/>
        <end position="267"/>
    </location>
</feature>
<dbReference type="Proteomes" id="UP000297452">
    <property type="component" value="Unassembled WGS sequence"/>
</dbReference>
<feature type="region of interest" description="Disordered" evidence="1">
    <location>
        <begin position="294"/>
        <end position="336"/>
    </location>
</feature>
<reference evidence="2 3" key="1">
    <citation type="submission" date="2017-12" db="EMBL/GenBank/DDBJ databases">
        <title>Comparative genomics of Botrytis spp.</title>
        <authorList>
            <person name="Valero-Jimenez C.A."/>
            <person name="Tapia P."/>
            <person name="Veloso J."/>
            <person name="Silva-Moreno E."/>
            <person name="Staats M."/>
            <person name="Valdes J.H."/>
            <person name="Van Kan J.A.L."/>
        </authorList>
    </citation>
    <scope>NUCLEOTIDE SEQUENCE [LARGE SCALE GENOMIC DNA]</scope>
    <source>
        <strain evidence="2 3">MUCL2120</strain>
    </source>
</reference>